<reference evidence="3 4" key="1">
    <citation type="submission" date="2024-03" db="EMBL/GenBank/DDBJ databases">
        <title>Novel Streptomyces species of biotechnological and ecological value are a feature of Machair soil.</title>
        <authorList>
            <person name="Prole J.R."/>
            <person name="Goodfellow M."/>
            <person name="Allenby N."/>
            <person name="Ward A.C."/>
        </authorList>
    </citation>
    <scope>NUCLEOTIDE SEQUENCE [LARGE SCALE GENOMIC DNA]</scope>
    <source>
        <strain evidence="3 4">MS1.HAVA.3</strain>
    </source>
</reference>
<comment type="caution">
    <text evidence="3">The sequence shown here is derived from an EMBL/GenBank/DDBJ whole genome shotgun (WGS) entry which is preliminary data.</text>
</comment>
<gene>
    <name evidence="3" type="ORF">WKI68_43940</name>
</gene>
<feature type="domain" description="Nudix hydrolase" evidence="2">
    <location>
        <begin position="8"/>
        <end position="143"/>
    </location>
</feature>
<dbReference type="EMBL" id="JBBKAM010000004">
    <property type="protein sequence ID" value="MEJ8646340.1"/>
    <property type="molecule type" value="Genomic_DNA"/>
</dbReference>
<dbReference type="InterPro" id="IPR000086">
    <property type="entry name" value="NUDIX_hydrolase_dom"/>
</dbReference>
<dbReference type="PROSITE" id="PS51462">
    <property type="entry name" value="NUDIX"/>
    <property type="match status" value="1"/>
</dbReference>
<accession>A0ABU8UFC3</accession>
<evidence type="ECO:0000259" key="2">
    <source>
        <dbReference type="PROSITE" id="PS51462"/>
    </source>
</evidence>
<feature type="region of interest" description="Disordered" evidence="1">
    <location>
        <begin position="1"/>
        <end position="48"/>
    </location>
</feature>
<evidence type="ECO:0000256" key="1">
    <source>
        <dbReference type="SAM" id="MobiDB-lite"/>
    </source>
</evidence>
<keyword evidence="4" id="KW-1185">Reference proteome</keyword>
<feature type="compositionally biased region" description="Basic and acidic residues" evidence="1">
    <location>
        <begin position="26"/>
        <end position="37"/>
    </location>
</feature>
<dbReference type="Proteomes" id="UP001382904">
    <property type="component" value="Unassembled WGS sequence"/>
</dbReference>
<protein>
    <submittedName>
        <fullName evidence="3">NUDIX domain-containing protein</fullName>
    </submittedName>
</protein>
<name>A0ABU8UFC3_9ACTN</name>
<dbReference type="Gene3D" id="3.90.79.10">
    <property type="entry name" value="Nucleoside Triphosphate Pyrophosphohydrolase"/>
    <property type="match status" value="1"/>
</dbReference>
<organism evidence="3 4">
    <name type="scientific">Streptomyces caledonius</name>
    <dbReference type="NCBI Taxonomy" id="3134107"/>
    <lineage>
        <taxon>Bacteria</taxon>
        <taxon>Bacillati</taxon>
        <taxon>Actinomycetota</taxon>
        <taxon>Actinomycetes</taxon>
        <taxon>Kitasatosporales</taxon>
        <taxon>Streptomycetaceae</taxon>
        <taxon>Streptomyces</taxon>
    </lineage>
</organism>
<evidence type="ECO:0000313" key="4">
    <source>
        <dbReference type="Proteomes" id="UP001382904"/>
    </source>
</evidence>
<dbReference type="Pfam" id="PF00293">
    <property type="entry name" value="NUDIX"/>
    <property type="match status" value="1"/>
</dbReference>
<dbReference type="SUPFAM" id="SSF55811">
    <property type="entry name" value="Nudix"/>
    <property type="match status" value="1"/>
</dbReference>
<sequence length="143" mass="15336">MASLRRGGVTVPAGQAPRIRSRRPGRTGERLGVDPRRSGPLPAPSAGRRAGIWEPGAWALLGGGREPEDISLEATVRRELREEAGLELPVLEPFAVELVTGTDGTAVPVQIFAGRWNGDPADLHLTEGVMLAWFPRRRCPACG</sequence>
<proteinExistence type="predicted"/>
<evidence type="ECO:0000313" key="3">
    <source>
        <dbReference type="EMBL" id="MEJ8646340.1"/>
    </source>
</evidence>
<dbReference type="InterPro" id="IPR015797">
    <property type="entry name" value="NUDIX_hydrolase-like_dom_sf"/>
</dbReference>